<organism evidence="2 3">
    <name type="scientific">Triticum urartu</name>
    <name type="common">Red wild einkorn</name>
    <name type="synonym">Crithodium urartu</name>
    <dbReference type="NCBI Taxonomy" id="4572"/>
    <lineage>
        <taxon>Eukaryota</taxon>
        <taxon>Viridiplantae</taxon>
        <taxon>Streptophyta</taxon>
        <taxon>Embryophyta</taxon>
        <taxon>Tracheophyta</taxon>
        <taxon>Spermatophyta</taxon>
        <taxon>Magnoliopsida</taxon>
        <taxon>Liliopsida</taxon>
        <taxon>Poales</taxon>
        <taxon>Poaceae</taxon>
        <taxon>BOP clade</taxon>
        <taxon>Pooideae</taxon>
        <taxon>Triticodae</taxon>
        <taxon>Triticeae</taxon>
        <taxon>Triticinae</taxon>
        <taxon>Triticum</taxon>
    </lineage>
</organism>
<dbReference type="EnsemblPlants" id="TuG1812G0300001071.01.T02">
    <property type="protein sequence ID" value="TuG1812G0300001071.01.T02"/>
    <property type="gene ID" value="TuG1812G0300001071.01"/>
</dbReference>
<dbReference type="Gramene" id="TuG1812G0300001071.01.T02">
    <property type="protein sequence ID" value="TuG1812G0300001071.01.T02"/>
    <property type="gene ID" value="TuG1812G0300001071.01"/>
</dbReference>
<dbReference type="Gramene" id="TuG1812G0300001071.01.T01">
    <property type="protein sequence ID" value="TuG1812G0300001071.01.T01"/>
    <property type="gene ID" value="TuG1812G0300001071.01"/>
</dbReference>
<dbReference type="Proteomes" id="UP000015106">
    <property type="component" value="Chromosome 3"/>
</dbReference>
<dbReference type="PANTHER" id="PTHR22891">
    <property type="entry name" value="EUKARYOTIC TRANSLATION INITIATION FACTOR 2C"/>
    <property type="match status" value="1"/>
</dbReference>
<reference evidence="2" key="3">
    <citation type="submission" date="2022-06" db="UniProtKB">
        <authorList>
            <consortium name="EnsemblPlants"/>
        </authorList>
    </citation>
    <scope>IDENTIFICATION</scope>
</reference>
<evidence type="ECO:0000256" key="1">
    <source>
        <dbReference type="SAM" id="MobiDB-lite"/>
    </source>
</evidence>
<evidence type="ECO:0000313" key="3">
    <source>
        <dbReference type="Proteomes" id="UP000015106"/>
    </source>
</evidence>
<evidence type="ECO:0000313" key="2">
    <source>
        <dbReference type="EnsemblPlants" id="TuG1812G0300001071.01.T02"/>
    </source>
</evidence>
<sequence length="541" mass="60285">MIRDGSPSPSPDANPEQAAEAVEAKGNRGVASSSSRAGLLLPNYEFGWHICLFVGSNRNVDIMASVRSQYRRTCSLCAILSATEQDILRNLALEEPDRQPDIYFDCDTYQVQYEIDVGAEYGREAFSSIQDRPVRLLNIFQRDGVRAYSRSREWSGGKMIKISNVRWYTYLTFRDFENIIANGRPIVGGFPIGDEFENLGPEEIYEFSPVHIVRQPAGFHMVLFVGKVYFDQLIRCFYTLECRAPPPPLPSGSSDLVVAGPGDNDDTLGSSGTASDVNNMPSFSNAPDGDNAQSSTSPTQSLSQAGKSNKYDDDPVSSSCAIETERQVTRVDGWAPTAPAVLNEDVQTGRCALVVKAERMLKELKGALPVFLFCVLTQRRNCDIYGPWRKKKLHEMGFVPSNKMNGLYFTNVLLKISDKHVRSRCWPMIPRYMASISTQFPKVERINSVFKQLGDGSDDAIINRRDGVSGSQFSQVLSAKLNQVIKAYHNMVQRELSTIIIDQRNYHMEILQADAPDNVPSGLQEPKGTKAQTENIIIWSS</sequence>
<dbReference type="GO" id="GO:0003676">
    <property type="term" value="F:nucleic acid binding"/>
    <property type="evidence" value="ECO:0007669"/>
    <property type="project" value="InterPro"/>
</dbReference>
<proteinExistence type="predicted"/>
<reference evidence="3" key="1">
    <citation type="journal article" date="2013" name="Nature">
        <title>Draft genome of the wheat A-genome progenitor Triticum urartu.</title>
        <authorList>
            <person name="Ling H.Q."/>
            <person name="Zhao S."/>
            <person name="Liu D."/>
            <person name="Wang J."/>
            <person name="Sun H."/>
            <person name="Zhang C."/>
            <person name="Fan H."/>
            <person name="Li D."/>
            <person name="Dong L."/>
            <person name="Tao Y."/>
            <person name="Gao C."/>
            <person name="Wu H."/>
            <person name="Li Y."/>
            <person name="Cui Y."/>
            <person name="Guo X."/>
            <person name="Zheng S."/>
            <person name="Wang B."/>
            <person name="Yu K."/>
            <person name="Liang Q."/>
            <person name="Yang W."/>
            <person name="Lou X."/>
            <person name="Chen J."/>
            <person name="Feng M."/>
            <person name="Jian J."/>
            <person name="Zhang X."/>
            <person name="Luo G."/>
            <person name="Jiang Y."/>
            <person name="Liu J."/>
            <person name="Wang Z."/>
            <person name="Sha Y."/>
            <person name="Zhang B."/>
            <person name="Wu H."/>
            <person name="Tang D."/>
            <person name="Shen Q."/>
            <person name="Xue P."/>
            <person name="Zou S."/>
            <person name="Wang X."/>
            <person name="Liu X."/>
            <person name="Wang F."/>
            <person name="Yang Y."/>
            <person name="An X."/>
            <person name="Dong Z."/>
            <person name="Zhang K."/>
            <person name="Zhang X."/>
            <person name="Luo M.C."/>
            <person name="Dvorak J."/>
            <person name="Tong Y."/>
            <person name="Wang J."/>
            <person name="Yang H."/>
            <person name="Li Z."/>
            <person name="Wang D."/>
            <person name="Zhang A."/>
            <person name="Wang J."/>
        </authorList>
    </citation>
    <scope>NUCLEOTIDE SEQUENCE</scope>
    <source>
        <strain evidence="3">cv. G1812</strain>
    </source>
</reference>
<feature type="region of interest" description="Disordered" evidence="1">
    <location>
        <begin position="249"/>
        <end position="318"/>
    </location>
</feature>
<name>A0A8R7TRZ4_TRIUA</name>
<reference evidence="2" key="2">
    <citation type="submission" date="2018-03" db="EMBL/GenBank/DDBJ databases">
        <title>The Triticum urartu genome reveals the dynamic nature of wheat genome evolution.</title>
        <authorList>
            <person name="Ling H."/>
            <person name="Ma B."/>
            <person name="Shi X."/>
            <person name="Liu H."/>
            <person name="Dong L."/>
            <person name="Sun H."/>
            <person name="Cao Y."/>
            <person name="Gao Q."/>
            <person name="Zheng S."/>
            <person name="Li Y."/>
            <person name="Yu Y."/>
            <person name="Du H."/>
            <person name="Qi M."/>
            <person name="Li Y."/>
            <person name="Yu H."/>
            <person name="Cui Y."/>
            <person name="Wang N."/>
            <person name="Chen C."/>
            <person name="Wu H."/>
            <person name="Zhao Y."/>
            <person name="Zhang J."/>
            <person name="Li Y."/>
            <person name="Zhou W."/>
            <person name="Zhang B."/>
            <person name="Hu W."/>
            <person name="Eijk M."/>
            <person name="Tang J."/>
            <person name="Witsenboer H."/>
            <person name="Zhao S."/>
            <person name="Li Z."/>
            <person name="Zhang A."/>
            <person name="Wang D."/>
            <person name="Liang C."/>
        </authorList>
    </citation>
    <scope>NUCLEOTIDE SEQUENCE [LARGE SCALE GENOMIC DNA]</scope>
    <source>
        <strain evidence="2">cv. G1812</strain>
    </source>
</reference>
<feature type="compositionally biased region" description="Polar residues" evidence="1">
    <location>
        <begin position="267"/>
        <end position="285"/>
    </location>
</feature>
<dbReference type="Gene3D" id="3.30.420.10">
    <property type="entry name" value="Ribonuclease H-like superfamily/Ribonuclease H"/>
    <property type="match status" value="1"/>
</dbReference>
<accession>A0A8R7TRZ4</accession>
<feature type="compositionally biased region" description="Low complexity" evidence="1">
    <location>
        <begin position="293"/>
        <end position="304"/>
    </location>
</feature>
<dbReference type="AlphaFoldDB" id="A0A8R7TRZ4"/>
<protein>
    <submittedName>
        <fullName evidence="2">Uncharacterized protein</fullName>
    </submittedName>
</protein>
<keyword evidence="3" id="KW-1185">Reference proteome</keyword>
<dbReference type="InterPro" id="IPR036397">
    <property type="entry name" value="RNaseH_sf"/>
</dbReference>
<dbReference type="EnsemblPlants" id="TuG1812G0300001071.01.T01">
    <property type="protein sequence ID" value="TuG1812G0300001071.01.T01"/>
    <property type="gene ID" value="TuG1812G0300001071.01"/>
</dbReference>